<gene>
    <name evidence="3" type="ORF">HO133_002927</name>
</gene>
<organism evidence="3 4">
    <name type="scientific">Letharia lupina</name>
    <dbReference type="NCBI Taxonomy" id="560253"/>
    <lineage>
        <taxon>Eukaryota</taxon>
        <taxon>Fungi</taxon>
        <taxon>Dikarya</taxon>
        <taxon>Ascomycota</taxon>
        <taxon>Pezizomycotina</taxon>
        <taxon>Lecanoromycetes</taxon>
        <taxon>OSLEUM clade</taxon>
        <taxon>Lecanoromycetidae</taxon>
        <taxon>Lecanorales</taxon>
        <taxon>Lecanorineae</taxon>
        <taxon>Parmeliaceae</taxon>
        <taxon>Letharia</taxon>
    </lineage>
</organism>
<evidence type="ECO:0000256" key="2">
    <source>
        <dbReference type="SAM" id="Phobius"/>
    </source>
</evidence>
<feature type="region of interest" description="Disordered" evidence="1">
    <location>
        <begin position="172"/>
        <end position="210"/>
    </location>
</feature>
<dbReference type="RefSeq" id="XP_037149929.1">
    <property type="nucleotide sequence ID" value="XM_037293851.1"/>
</dbReference>
<dbReference type="AlphaFoldDB" id="A0A8H6CC19"/>
<sequence length="210" mass="22777">MDEGWLLREKHHSGRLYDCQLGTEREKYDFESVWVSERVESWTVHRGIYLLNTAPEQHLPSARLCTPLFQHLDTASPMATLFLLVTPCIALMAPLINPAISILAVLALTVMLSVALTALFLWTWNTGDHDENEAVADDATNIVRTALAALARDPGATSASFRVVNGVVVHRDPTAGVPNGGDGPANGVRSEEVGSGSQDFSGTHGREMES</sequence>
<keyword evidence="2" id="KW-0472">Membrane</keyword>
<keyword evidence="2" id="KW-0812">Transmembrane</keyword>
<evidence type="ECO:0000313" key="3">
    <source>
        <dbReference type="EMBL" id="KAF6220494.1"/>
    </source>
</evidence>
<feature type="transmembrane region" description="Helical" evidence="2">
    <location>
        <begin position="78"/>
        <end position="96"/>
    </location>
</feature>
<reference evidence="3 4" key="1">
    <citation type="journal article" date="2020" name="Genomics">
        <title>Complete, high-quality genomes from long-read metagenomic sequencing of two wolf lichen thalli reveals enigmatic genome architecture.</title>
        <authorList>
            <person name="McKenzie S.K."/>
            <person name="Walston R.F."/>
            <person name="Allen J.L."/>
        </authorList>
    </citation>
    <scope>NUCLEOTIDE SEQUENCE [LARGE SCALE GENOMIC DNA]</scope>
    <source>
        <strain evidence="3">WasteWater1</strain>
    </source>
</reference>
<keyword evidence="2" id="KW-1133">Transmembrane helix</keyword>
<protein>
    <submittedName>
        <fullName evidence="3">Uncharacterized protein</fullName>
    </submittedName>
</protein>
<accession>A0A8H6CC19</accession>
<evidence type="ECO:0000256" key="1">
    <source>
        <dbReference type="SAM" id="MobiDB-lite"/>
    </source>
</evidence>
<dbReference type="Proteomes" id="UP000593566">
    <property type="component" value="Unassembled WGS sequence"/>
</dbReference>
<keyword evidence="4" id="KW-1185">Reference proteome</keyword>
<comment type="caution">
    <text evidence="3">The sequence shown here is derived from an EMBL/GenBank/DDBJ whole genome shotgun (WGS) entry which is preliminary data.</text>
</comment>
<evidence type="ECO:0000313" key="4">
    <source>
        <dbReference type="Proteomes" id="UP000593566"/>
    </source>
</evidence>
<name>A0A8H6CC19_9LECA</name>
<feature type="transmembrane region" description="Helical" evidence="2">
    <location>
        <begin position="102"/>
        <end position="122"/>
    </location>
</feature>
<dbReference type="EMBL" id="JACCJB010000016">
    <property type="protein sequence ID" value="KAF6220494.1"/>
    <property type="molecule type" value="Genomic_DNA"/>
</dbReference>
<proteinExistence type="predicted"/>
<dbReference type="GeneID" id="59331339"/>